<keyword evidence="1" id="KW-0547">Nucleotide-binding</keyword>
<dbReference type="Gene3D" id="3.40.50.300">
    <property type="entry name" value="P-loop containing nucleotide triphosphate hydrolases"/>
    <property type="match status" value="2"/>
</dbReference>
<dbReference type="InterPro" id="IPR000629">
    <property type="entry name" value="RNA-helicase_DEAD-box_CS"/>
</dbReference>
<evidence type="ECO:0000259" key="6">
    <source>
        <dbReference type="PROSITE" id="PS51192"/>
    </source>
</evidence>
<evidence type="ECO:0000313" key="8">
    <source>
        <dbReference type="EMBL" id="CAA9434713.1"/>
    </source>
</evidence>
<organism evidence="8">
    <name type="scientific">uncultured Rubrobacteraceae bacterium</name>
    <dbReference type="NCBI Taxonomy" id="349277"/>
    <lineage>
        <taxon>Bacteria</taxon>
        <taxon>Bacillati</taxon>
        <taxon>Actinomycetota</taxon>
        <taxon>Rubrobacteria</taxon>
        <taxon>Rubrobacterales</taxon>
        <taxon>Rubrobacteraceae</taxon>
        <taxon>environmental samples</taxon>
    </lineage>
</organism>
<comment type="similarity">
    <text evidence="5">Belongs to the DEAD box helicase family.</text>
</comment>
<evidence type="ECO:0000256" key="2">
    <source>
        <dbReference type="ARBA" id="ARBA00022801"/>
    </source>
</evidence>
<dbReference type="InterPro" id="IPR050079">
    <property type="entry name" value="DEAD_box_RNA_helicase"/>
</dbReference>
<evidence type="ECO:0000256" key="4">
    <source>
        <dbReference type="ARBA" id="ARBA00022840"/>
    </source>
</evidence>
<dbReference type="InterPro" id="IPR011545">
    <property type="entry name" value="DEAD/DEAH_box_helicase_dom"/>
</dbReference>
<dbReference type="CDD" id="cd00268">
    <property type="entry name" value="DEADc"/>
    <property type="match status" value="1"/>
</dbReference>
<feature type="domain" description="Helicase C-terminal" evidence="7">
    <location>
        <begin position="130"/>
        <end position="272"/>
    </location>
</feature>
<evidence type="ECO:0000259" key="7">
    <source>
        <dbReference type="PROSITE" id="PS51194"/>
    </source>
</evidence>
<dbReference type="GO" id="GO:0005524">
    <property type="term" value="F:ATP binding"/>
    <property type="evidence" value="ECO:0007669"/>
    <property type="project" value="UniProtKB-KW"/>
</dbReference>
<gene>
    <name evidence="8" type="ORF">AVDCRST_MAG37-809</name>
</gene>
<protein>
    <submittedName>
        <fullName evidence="8">DEAD-box ATP-dependent RNA helicase DeaD ( CshA)</fullName>
        <ecNumber evidence="8">3.6.4.13</ecNumber>
    </submittedName>
</protein>
<dbReference type="GO" id="GO:0003724">
    <property type="term" value="F:RNA helicase activity"/>
    <property type="evidence" value="ECO:0007669"/>
    <property type="project" value="UniProtKB-EC"/>
</dbReference>
<proteinExistence type="inferred from homology"/>
<dbReference type="InterPro" id="IPR014001">
    <property type="entry name" value="Helicase_ATP-bd"/>
</dbReference>
<dbReference type="InterPro" id="IPR044742">
    <property type="entry name" value="DEAD/DEAH_RhlB"/>
</dbReference>
<dbReference type="AlphaFoldDB" id="A0A6J4Q8I0"/>
<dbReference type="Pfam" id="PF00271">
    <property type="entry name" value="Helicase_C"/>
    <property type="match status" value="1"/>
</dbReference>
<dbReference type="SMART" id="SM00490">
    <property type="entry name" value="HELICc"/>
    <property type="match status" value="1"/>
</dbReference>
<evidence type="ECO:0000256" key="5">
    <source>
        <dbReference type="ARBA" id="ARBA00038437"/>
    </source>
</evidence>
<dbReference type="InterPro" id="IPR001650">
    <property type="entry name" value="Helicase_C-like"/>
</dbReference>
<dbReference type="PANTHER" id="PTHR47959:SF1">
    <property type="entry name" value="ATP-DEPENDENT RNA HELICASE DBPA"/>
    <property type="match status" value="1"/>
</dbReference>
<dbReference type="PROSITE" id="PS51194">
    <property type="entry name" value="HELICASE_CTER"/>
    <property type="match status" value="1"/>
</dbReference>
<dbReference type="CDD" id="cd18787">
    <property type="entry name" value="SF2_C_DEAD"/>
    <property type="match status" value="1"/>
</dbReference>
<dbReference type="PANTHER" id="PTHR47959">
    <property type="entry name" value="ATP-DEPENDENT RNA HELICASE RHLE-RELATED"/>
    <property type="match status" value="1"/>
</dbReference>
<dbReference type="PROSITE" id="PS00039">
    <property type="entry name" value="DEAD_ATP_HELICASE"/>
    <property type="match status" value="1"/>
</dbReference>
<name>A0A6J4Q8I0_9ACTN</name>
<feature type="domain" description="Helicase ATP-binding" evidence="6">
    <location>
        <begin position="1"/>
        <end position="103"/>
    </location>
</feature>
<reference evidence="8" key="1">
    <citation type="submission" date="2020-02" db="EMBL/GenBank/DDBJ databases">
        <authorList>
            <person name="Meier V. D."/>
        </authorList>
    </citation>
    <scope>NUCLEOTIDE SEQUENCE</scope>
    <source>
        <strain evidence="8">AVDCRST_MAG37</strain>
    </source>
</reference>
<accession>A0A6J4Q8I0</accession>
<keyword evidence="3 8" id="KW-0347">Helicase</keyword>
<evidence type="ECO:0000256" key="3">
    <source>
        <dbReference type="ARBA" id="ARBA00022806"/>
    </source>
</evidence>
<dbReference type="GO" id="GO:0016787">
    <property type="term" value="F:hydrolase activity"/>
    <property type="evidence" value="ECO:0007669"/>
    <property type="project" value="UniProtKB-KW"/>
</dbReference>
<sequence length="272" mass="29701">MILCGGVAIGPQIKALKGRRAPVVVGTPGRILDHLQRGTLGLGSVRYLVLDEADRMLDMGFAPDVGRILSRTPGGRQTALFSATMPKTIRSMVNSHMRSPQWLAVESRTPTVDTVAQVSYRVNGRDKTRALRSLIDAEKEPRAIVFRRTKHGATKLHRQLERDGYKAGLLHGGKTQAQRTKTLAAFVGGRTSILIATNVAARGLDIPDVSHVINYDLPEDVETYVHRIGRTARAGREGIAATLVGEAEKREFDKIKRALSVEVRESSLPLSA</sequence>
<dbReference type="Pfam" id="PF00270">
    <property type="entry name" value="DEAD"/>
    <property type="match status" value="1"/>
</dbReference>
<keyword evidence="2 8" id="KW-0378">Hydrolase</keyword>
<dbReference type="EMBL" id="CADCVD010000032">
    <property type="protein sequence ID" value="CAA9434713.1"/>
    <property type="molecule type" value="Genomic_DNA"/>
</dbReference>
<dbReference type="PROSITE" id="PS51192">
    <property type="entry name" value="HELICASE_ATP_BIND_1"/>
    <property type="match status" value="1"/>
</dbReference>
<dbReference type="InterPro" id="IPR027417">
    <property type="entry name" value="P-loop_NTPase"/>
</dbReference>
<dbReference type="GO" id="GO:0005829">
    <property type="term" value="C:cytosol"/>
    <property type="evidence" value="ECO:0007669"/>
    <property type="project" value="TreeGrafter"/>
</dbReference>
<evidence type="ECO:0000256" key="1">
    <source>
        <dbReference type="ARBA" id="ARBA00022741"/>
    </source>
</evidence>
<dbReference type="SUPFAM" id="SSF52540">
    <property type="entry name" value="P-loop containing nucleoside triphosphate hydrolases"/>
    <property type="match status" value="1"/>
</dbReference>
<keyword evidence="4" id="KW-0067">ATP-binding</keyword>
<dbReference type="GO" id="GO:0003676">
    <property type="term" value="F:nucleic acid binding"/>
    <property type="evidence" value="ECO:0007669"/>
    <property type="project" value="InterPro"/>
</dbReference>
<dbReference type="EC" id="3.6.4.13" evidence="8"/>